<protein>
    <submittedName>
        <fullName evidence="6">Ca2+-binding RTX toxin-like protein</fullName>
    </submittedName>
</protein>
<dbReference type="Pfam" id="PF17936">
    <property type="entry name" value="Big_6"/>
    <property type="match status" value="7"/>
</dbReference>
<gene>
    <name evidence="6" type="ORF">J2X05_002233</name>
</gene>
<name>A0ABU1UYE0_9GAMM</name>
<dbReference type="InterPro" id="IPR011049">
    <property type="entry name" value="Serralysin-like_metalloprot_C"/>
</dbReference>
<feature type="domain" description="Bacterial Ig" evidence="5">
    <location>
        <begin position="2179"/>
        <end position="2261"/>
    </location>
</feature>
<feature type="domain" description="Bacterial Ig" evidence="5">
    <location>
        <begin position="2434"/>
        <end position="2515"/>
    </location>
</feature>
<accession>A0ABU1UYE0</accession>
<dbReference type="RefSeq" id="WP_310072360.1">
    <property type="nucleotide sequence ID" value="NZ_JAVDVX010000003.1"/>
</dbReference>
<feature type="domain" description="Bacterial Ig" evidence="5">
    <location>
        <begin position="2264"/>
        <end position="2346"/>
    </location>
</feature>
<dbReference type="Pfam" id="PF00353">
    <property type="entry name" value="HemolysinCabind"/>
    <property type="match status" value="9"/>
</dbReference>
<keyword evidence="2" id="KW-0964">Secreted</keyword>
<comment type="caution">
    <text evidence="6">The sequence shown here is derived from an EMBL/GenBank/DDBJ whole genome shotgun (WGS) entry which is preliminary data.</text>
</comment>
<evidence type="ECO:0000313" key="7">
    <source>
        <dbReference type="Proteomes" id="UP001253595"/>
    </source>
</evidence>
<keyword evidence="3" id="KW-0106">Calcium</keyword>
<organism evidence="6 7">
    <name type="scientific">Cellvibrio fibrivorans</name>
    <dbReference type="NCBI Taxonomy" id="126350"/>
    <lineage>
        <taxon>Bacteria</taxon>
        <taxon>Pseudomonadati</taxon>
        <taxon>Pseudomonadota</taxon>
        <taxon>Gammaproteobacteria</taxon>
        <taxon>Cellvibrionales</taxon>
        <taxon>Cellvibrionaceae</taxon>
        <taxon>Cellvibrio</taxon>
    </lineage>
</organism>
<feature type="domain" description="Haemolysin-type calcium binding-related" evidence="4">
    <location>
        <begin position="1370"/>
        <end position="1414"/>
    </location>
</feature>
<feature type="domain" description="Bacterial Ig" evidence="5">
    <location>
        <begin position="2009"/>
        <end position="2090"/>
    </location>
</feature>
<dbReference type="Gene3D" id="2.150.10.10">
    <property type="entry name" value="Serralysin-like metalloprotease, C-terminal"/>
    <property type="match status" value="7"/>
</dbReference>
<sequence length="2620" mass="275632">MSITLEQAKSIIEDNNSRPKTPEELRNLINQIDVAGSGNVTVLYSGGFGVNTSAEGIAIALANSDSNIRIVNNVDAAKFLDYKSNSTLLELFDAFWSGDDADPDIRGSEANKFLFDVNYGGELGAWATVSKNFVSSPATSGNVRVIAPFADPNRVFAEVELKELLNNPNVSEVDGKSKADYQRLAADANTSGRSGHSVVLSAIVNHSGESVSRLQIPTDKAGVVQTIDKTPVAIGTEHYFNDRSIAGQPIPEGMTASSATNVIITARGDDKVAIPKNIDPNTHLENSQFANEQMKNYANEQKAAAIAAGDSVALAKAEKALNKLGIAGDAIALGFAINEANAAYDAGDTNKAIDTMTKWGLEFSGGLAGGVAAAALASSVLAPMYLMGPVGIVVAGGLSFLAGIAGGVLGGDAFVKVFGSMLGLDDSELPSPPPPPVPGPTPASPLVLDLDGDGIELTGMEAGVYFDFQSDTFKELTGWVSADDGLLVLDRNKDGMINTGYELFGNSTVAPVGTSGLETNGFTALARLDGNRDGHINSTDRGFSDLRVWRDLNQNGESETNELFELDAVGIKDIGLDYTSYPEQVDRHGNVLDQVGSYETTSGNFRNITDVWFATNPTISKAEIKDVPLDIRLLPDAVGFGKSHSLHQAMVRDTSGALKLLVKQFVTTPLRSERLFFAEQIIFAWTGQFGALYDPYYQSPVDSRRIVALEAFYGYAVDSPKGSGLQYAQMYNQYFADLVDTVFYQLSSQAHLARFFNEITWSTDNITKKSTGDFSGLFPVLLEYVATHSDTAMPIIADLIQSINGVNPYDNKNITTLIAQWNLFKSSNDLSDYEPSVINAITSGMSYVSPFLENEYVQKVYGTAEQDDLYGLLGNSKIFADAGDDILTGKEGDDILSGGAGDDTYVYNKGDGLDLIINLGDSSDSDIIKFGSSIIPDDIKVERLGRDLNIVIAYQTDEIRIANYFSSDAGDSINENAINQIMFSGDEVWDRAKIKSELFTYTDSNDKIVGFSVDDLIIGGGGNDSLLGFDGNDTIYGGKDFDLIDGGAGDDVFVFESGDGVDVITDVNGFDTIKLGSSIVESDVSLQRFGSKLEITFTSGDEIRVNNMFNSTTGAKNADSGIERIEFANGNTWDLARIQQAAIKGTIGTDHINGFDTNDTINGGKGDDYLQGAAGNDVYLFNLGDGRDDIYDTGGVDIIKFGVGITKNDLKFHIDSGYVDINIGSSDSIHLSAVVSSEGIITLPKVVEKIEFFDGSFLDVEEAIRESINNPSVSMHTFDAEYYYGLDSGDVMTGSTGADYIYALNGNDTIQSGSGRDVIHGGKGNDVYRFNIGDGPDFIETGTGFDSIELGANITEAQVSIGTGLIDSSDVVITIDTGETITVSGMFDTTKKIFKSDYSIDSIKFSGGAIWDQQKILEELLKSKIGVTIVGTVDNDLFSGTTLNDTLTGGDANDFLNGGNGSDSLTGDSGNDTLIGEYGADKLLGGNGDDHLRGGMGYDSLDGGVGNDIYYIDQSDGIDTVDDSGGFDILRLGTGITAASVTVKTDGYRTSINYGSNNSVVITNMFDYDGNITTTSIESIEFSDGEIWSFEDIKAHLSYASTKNNDDLVGFSANDILDGGLGNDYLNGRKGDDTLLGGKGNDVIYGEDGNDILVGGSGNDRLFGGAGSNSYFFNLGDGSDAITLGTYLNTIILGAGIEPDNVIVRSNGDGYYLHFNATDQIFISGFSNNFQVEFSEGTTWSVSEVERRSMLGTDANDNITGPYRFYSGSLYGYDGDDVLEISYNRMGLLDGGAGNDTLKASNGNDSLHGGMGDDLIVGGNGDDVYTFSRGDGKDKIIDESGDDRIEFGVGVTVNDLIFTRNGSDLILSMNTGDEIKIFDTFNQNTGNFNLTRAIESIRFVDGTNLNQAWIMRELSGLPRDLIAPLTPTATFDSAGRIISGFAEAGSFITVKNAYGHSIGIVQANLSNGSFSIDTGSYFLNFQAFTLTSADEVGNISNELTLHAPDVTPPDQPTATFNSTGTVIEGLAEAGSLVIIKNNANIEIGSALADSVSGAFSMELFPALTNRESVSVIAQDISGNSSSAILIKAPDLTPPPQPTAEFNATGKVITGIAEAGSTVVVKNSTNSVTLKSVVADATTGAYSITLTTALINKETVNVTAKDAAGNISAIKAIIAPDKTAPTIPTASFDPTGKIITGVAEAGSTVSVKNAGGTELKTAVANATTGAYTITLTTALINKETVNVTAKDAAGNISAIKAIIAPDKTAPTIPTASFDPTGKVITGVAEAGSTVSVTNAGGTVLKTAVANATTGAYTITLTTALINKETVNVTAKDTAGNISAIRAIIAPDKTAPTIPTASFDPTGKIITGVAEAGSTVSIKNAAGTELKTAIANATTGAYTITLTTALINKETVNVTAKDAAGNISAIKAIVAPDKTAPLAPTASIDTSRKIITGTAEPGSVVEVKNTAGTKLGQFTAHATTGAYTITLGTALAINQTVNVTAKDAAGNVSPIRPVVAPAMANKMLARPQFANNLGILETVAAYAIEKASLAAFGNHTETVIASATSDSFAATLPDNRDRYISGNVDINALIQAMASFEPAVGVDMRNRIASVDQHQVILATSS</sequence>
<dbReference type="InterPro" id="IPR010566">
    <property type="entry name" value="Haemolys_ca-bd"/>
</dbReference>
<evidence type="ECO:0000259" key="4">
    <source>
        <dbReference type="Pfam" id="PF06594"/>
    </source>
</evidence>
<dbReference type="InterPro" id="IPR041498">
    <property type="entry name" value="Big_6"/>
</dbReference>
<feature type="domain" description="Bacterial Ig" evidence="5">
    <location>
        <begin position="1923"/>
        <end position="2005"/>
    </location>
</feature>
<dbReference type="EMBL" id="JAVDVX010000003">
    <property type="protein sequence ID" value="MDR7090211.1"/>
    <property type="molecule type" value="Genomic_DNA"/>
</dbReference>
<evidence type="ECO:0000259" key="5">
    <source>
        <dbReference type="Pfam" id="PF17936"/>
    </source>
</evidence>
<reference evidence="6 7" key="1">
    <citation type="submission" date="2023-07" db="EMBL/GenBank/DDBJ databases">
        <title>Sorghum-associated microbial communities from plants grown in Nebraska, USA.</title>
        <authorList>
            <person name="Schachtman D."/>
        </authorList>
    </citation>
    <scope>NUCLEOTIDE SEQUENCE [LARGE SCALE GENOMIC DNA]</scope>
    <source>
        <strain evidence="6 7">BE190</strain>
    </source>
</reference>
<dbReference type="PROSITE" id="PS00330">
    <property type="entry name" value="HEMOLYSIN_CALCIUM"/>
    <property type="match status" value="9"/>
</dbReference>
<feature type="domain" description="Haemolysin-type calcium binding-related" evidence="4">
    <location>
        <begin position="1098"/>
        <end position="1136"/>
    </location>
</feature>
<dbReference type="PANTHER" id="PTHR38340:SF1">
    <property type="entry name" value="S-LAYER PROTEIN"/>
    <property type="match status" value="1"/>
</dbReference>
<proteinExistence type="predicted"/>
<dbReference type="Gene3D" id="2.60.40.10">
    <property type="entry name" value="Immunoglobulins"/>
    <property type="match status" value="7"/>
</dbReference>
<evidence type="ECO:0000256" key="2">
    <source>
        <dbReference type="ARBA" id="ARBA00022525"/>
    </source>
</evidence>
<dbReference type="SUPFAM" id="SSF51120">
    <property type="entry name" value="beta-Roll"/>
    <property type="match status" value="7"/>
</dbReference>
<evidence type="ECO:0000313" key="6">
    <source>
        <dbReference type="EMBL" id="MDR7090211.1"/>
    </source>
</evidence>
<dbReference type="Proteomes" id="UP001253595">
    <property type="component" value="Unassembled WGS sequence"/>
</dbReference>
<dbReference type="InterPro" id="IPR013783">
    <property type="entry name" value="Ig-like_fold"/>
</dbReference>
<feature type="domain" description="Bacterial Ig" evidence="5">
    <location>
        <begin position="2094"/>
        <end position="2176"/>
    </location>
</feature>
<feature type="domain" description="Haemolysin-type calcium binding-related" evidence="4">
    <location>
        <begin position="1864"/>
        <end position="1908"/>
    </location>
</feature>
<dbReference type="PANTHER" id="PTHR38340">
    <property type="entry name" value="S-LAYER PROTEIN"/>
    <property type="match status" value="1"/>
</dbReference>
<dbReference type="InterPro" id="IPR001343">
    <property type="entry name" value="Hemolysn_Ca-bd"/>
</dbReference>
<feature type="domain" description="Haemolysin-type calcium binding-related" evidence="4">
    <location>
        <begin position="947"/>
        <end position="992"/>
    </location>
</feature>
<feature type="domain" description="Bacterial Ig" evidence="5">
    <location>
        <begin position="2349"/>
        <end position="2431"/>
    </location>
</feature>
<dbReference type="PRINTS" id="PR00313">
    <property type="entry name" value="CABNDNGRPT"/>
</dbReference>
<evidence type="ECO:0000256" key="1">
    <source>
        <dbReference type="ARBA" id="ARBA00004613"/>
    </source>
</evidence>
<comment type="subcellular location">
    <subcellularLocation>
        <location evidence="1">Secreted</location>
    </subcellularLocation>
</comment>
<evidence type="ECO:0000256" key="3">
    <source>
        <dbReference type="ARBA" id="ARBA00022837"/>
    </source>
</evidence>
<keyword evidence="7" id="KW-1185">Reference proteome</keyword>
<dbReference type="InterPro" id="IPR018511">
    <property type="entry name" value="Hemolysin-typ_Ca-bd_CS"/>
</dbReference>
<dbReference type="InterPro" id="IPR050557">
    <property type="entry name" value="RTX_toxin/Mannuronan_C5-epim"/>
</dbReference>
<dbReference type="Pfam" id="PF06594">
    <property type="entry name" value="HCBP_related"/>
    <property type="match status" value="4"/>
</dbReference>